<comment type="cofactor">
    <cofactor evidence="2">
        <name>Mg(2+)</name>
        <dbReference type="ChEBI" id="CHEBI:18420"/>
    </cofactor>
</comment>
<dbReference type="Pfam" id="PF13419">
    <property type="entry name" value="HAD_2"/>
    <property type="match status" value="1"/>
</dbReference>
<dbReference type="Gene3D" id="1.10.150.240">
    <property type="entry name" value="Putative phosphatase, domain 2"/>
    <property type="match status" value="1"/>
</dbReference>
<gene>
    <name evidence="10" type="primary">gph</name>
    <name evidence="10" type="ORF">C0081_20130</name>
</gene>
<dbReference type="InterPro" id="IPR006439">
    <property type="entry name" value="HAD-SF_hydro_IA"/>
</dbReference>
<dbReference type="NCBIfam" id="TIGR01549">
    <property type="entry name" value="HAD-SF-IA-v1"/>
    <property type="match status" value="1"/>
</dbReference>
<accession>A0A2N5XLI1</accession>
<keyword evidence="9" id="KW-0119">Carbohydrate metabolism</keyword>
<dbReference type="SFLD" id="SFLDS00003">
    <property type="entry name" value="Haloacid_Dehalogenase"/>
    <property type="match status" value="1"/>
</dbReference>
<dbReference type="GO" id="GO:0005975">
    <property type="term" value="P:carbohydrate metabolic process"/>
    <property type="evidence" value="ECO:0007669"/>
    <property type="project" value="InterPro"/>
</dbReference>
<name>A0A2N5XLI1_9HYPH</name>
<dbReference type="InterPro" id="IPR041492">
    <property type="entry name" value="HAD_2"/>
</dbReference>
<keyword evidence="8" id="KW-0460">Magnesium</keyword>
<evidence type="ECO:0000256" key="5">
    <source>
        <dbReference type="ARBA" id="ARBA00013078"/>
    </source>
</evidence>
<evidence type="ECO:0000313" key="11">
    <source>
        <dbReference type="Proteomes" id="UP000234881"/>
    </source>
</evidence>
<dbReference type="Proteomes" id="UP000234881">
    <property type="component" value="Unassembled WGS sequence"/>
</dbReference>
<dbReference type="InterPro" id="IPR023214">
    <property type="entry name" value="HAD_sf"/>
</dbReference>
<dbReference type="OrthoDB" id="9782449at2"/>
<dbReference type="PANTHER" id="PTHR43434:SF1">
    <property type="entry name" value="PHOSPHOGLYCOLATE PHOSPHATASE"/>
    <property type="match status" value="1"/>
</dbReference>
<dbReference type="SUPFAM" id="SSF56784">
    <property type="entry name" value="HAD-like"/>
    <property type="match status" value="1"/>
</dbReference>
<dbReference type="GO" id="GO:0006281">
    <property type="term" value="P:DNA repair"/>
    <property type="evidence" value="ECO:0007669"/>
    <property type="project" value="TreeGrafter"/>
</dbReference>
<evidence type="ECO:0000256" key="1">
    <source>
        <dbReference type="ARBA" id="ARBA00000830"/>
    </source>
</evidence>
<evidence type="ECO:0000256" key="3">
    <source>
        <dbReference type="ARBA" id="ARBA00004818"/>
    </source>
</evidence>
<dbReference type="InterPro" id="IPR023198">
    <property type="entry name" value="PGP-like_dom2"/>
</dbReference>
<sequence length="218" mass="23312">MAQIVFDLDGTLIDSAPDIRQVANTVLEAEGKGPVSLAQAISFLGSGTHVLVQQMRDTVGIPDSEQDRILKAFHTLYEGAFDLTEPYSGVRSALDTLATQGHGLGICTNKPMRPCRAVLKHLKLDVVFPVVLGGDSLPERKPHPAPLLATFDALGTGQRIYVGDSEVDAETAERAGIPFLLFTQGYRKTAVEDLPHTATFDDFSALPDLIADTLAAAS</sequence>
<dbReference type="GO" id="GO:0046872">
    <property type="term" value="F:metal ion binding"/>
    <property type="evidence" value="ECO:0007669"/>
    <property type="project" value="UniProtKB-KW"/>
</dbReference>
<evidence type="ECO:0000313" key="10">
    <source>
        <dbReference type="EMBL" id="PLW75379.1"/>
    </source>
</evidence>
<comment type="caution">
    <text evidence="10">The sequence shown here is derived from an EMBL/GenBank/DDBJ whole genome shotgun (WGS) entry which is preliminary data.</text>
</comment>
<proteinExistence type="inferred from homology"/>
<dbReference type="PANTHER" id="PTHR43434">
    <property type="entry name" value="PHOSPHOGLYCOLATE PHOSPHATASE"/>
    <property type="match status" value="1"/>
</dbReference>
<dbReference type="RefSeq" id="WP_101535532.1">
    <property type="nucleotide sequence ID" value="NZ_JBFHIU010000029.1"/>
</dbReference>
<evidence type="ECO:0000256" key="6">
    <source>
        <dbReference type="ARBA" id="ARBA00022723"/>
    </source>
</evidence>
<dbReference type="InterPro" id="IPR050155">
    <property type="entry name" value="HAD-like_hydrolase_sf"/>
</dbReference>
<keyword evidence="11" id="KW-1185">Reference proteome</keyword>
<comment type="catalytic activity">
    <reaction evidence="1">
        <text>2-phosphoglycolate + H2O = glycolate + phosphate</text>
        <dbReference type="Rhea" id="RHEA:14369"/>
        <dbReference type="ChEBI" id="CHEBI:15377"/>
        <dbReference type="ChEBI" id="CHEBI:29805"/>
        <dbReference type="ChEBI" id="CHEBI:43474"/>
        <dbReference type="ChEBI" id="CHEBI:58033"/>
        <dbReference type="EC" id="3.1.3.18"/>
    </reaction>
</comment>
<evidence type="ECO:0000256" key="4">
    <source>
        <dbReference type="ARBA" id="ARBA00006171"/>
    </source>
</evidence>
<comment type="similarity">
    <text evidence="4">Belongs to the HAD-like hydrolase superfamily. CbbY/CbbZ/Gph/YieH family.</text>
</comment>
<evidence type="ECO:0000256" key="8">
    <source>
        <dbReference type="ARBA" id="ARBA00022842"/>
    </source>
</evidence>
<keyword evidence="7" id="KW-0378">Hydrolase</keyword>
<evidence type="ECO:0000256" key="9">
    <source>
        <dbReference type="ARBA" id="ARBA00023277"/>
    </source>
</evidence>
<dbReference type="GO" id="GO:0005829">
    <property type="term" value="C:cytosol"/>
    <property type="evidence" value="ECO:0007669"/>
    <property type="project" value="TreeGrafter"/>
</dbReference>
<keyword evidence="6" id="KW-0479">Metal-binding</keyword>
<dbReference type="EC" id="3.1.3.18" evidence="5"/>
<dbReference type="EMBL" id="PKUQ01000052">
    <property type="protein sequence ID" value="PLW75379.1"/>
    <property type="molecule type" value="Genomic_DNA"/>
</dbReference>
<dbReference type="InterPro" id="IPR037512">
    <property type="entry name" value="PGPase_prok"/>
</dbReference>
<evidence type="ECO:0000256" key="7">
    <source>
        <dbReference type="ARBA" id="ARBA00022801"/>
    </source>
</evidence>
<evidence type="ECO:0000256" key="2">
    <source>
        <dbReference type="ARBA" id="ARBA00001946"/>
    </source>
</evidence>
<dbReference type="NCBIfam" id="TIGR01449">
    <property type="entry name" value="PGP_bact"/>
    <property type="match status" value="1"/>
</dbReference>
<dbReference type="SFLD" id="SFLDG01129">
    <property type="entry name" value="C1.5:_HAD__Beta-PGM__Phosphata"/>
    <property type="match status" value="1"/>
</dbReference>
<protein>
    <recommendedName>
        <fullName evidence="5">phosphoglycolate phosphatase</fullName>
        <ecNumber evidence="5">3.1.3.18</ecNumber>
    </recommendedName>
</protein>
<dbReference type="AlphaFoldDB" id="A0A2N5XLI1"/>
<reference evidence="10 11" key="1">
    <citation type="submission" date="2018-01" db="EMBL/GenBank/DDBJ databases">
        <title>The draft genome sequence of Cohaesibacter sp. H1304.</title>
        <authorList>
            <person name="Wang N.-N."/>
            <person name="Du Z.-J."/>
        </authorList>
    </citation>
    <scope>NUCLEOTIDE SEQUENCE [LARGE SCALE GENOMIC DNA]</scope>
    <source>
        <strain evidence="10 11">H1304</strain>
    </source>
</reference>
<dbReference type="InterPro" id="IPR036412">
    <property type="entry name" value="HAD-like_sf"/>
</dbReference>
<dbReference type="GO" id="GO:0008967">
    <property type="term" value="F:phosphoglycolate phosphatase activity"/>
    <property type="evidence" value="ECO:0007669"/>
    <property type="project" value="UniProtKB-EC"/>
</dbReference>
<comment type="pathway">
    <text evidence="3">Organic acid metabolism; glycolate biosynthesis; glycolate from 2-phosphoglycolate: step 1/1.</text>
</comment>
<organism evidence="10 11">
    <name type="scientific">Cohaesibacter celericrescens</name>
    <dbReference type="NCBI Taxonomy" id="2067669"/>
    <lineage>
        <taxon>Bacteria</taxon>
        <taxon>Pseudomonadati</taxon>
        <taxon>Pseudomonadota</taxon>
        <taxon>Alphaproteobacteria</taxon>
        <taxon>Hyphomicrobiales</taxon>
        <taxon>Cohaesibacteraceae</taxon>
    </lineage>
</organism>
<dbReference type="Gene3D" id="3.40.50.1000">
    <property type="entry name" value="HAD superfamily/HAD-like"/>
    <property type="match status" value="1"/>
</dbReference>